<evidence type="ECO:0000256" key="1">
    <source>
        <dbReference type="ARBA" id="ARBA00004308"/>
    </source>
</evidence>
<dbReference type="Pfam" id="PF09066">
    <property type="entry name" value="B2-adapt-app_C"/>
    <property type="match status" value="1"/>
</dbReference>
<evidence type="ECO:0000313" key="9">
    <source>
        <dbReference type="Proteomes" id="UP001295423"/>
    </source>
</evidence>
<evidence type="ECO:0000256" key="4">
    <source>
        <dbReference type="ARBA" id="ARBA00022927"/>
    </source>
</evidence>
<evidence type="ECO:0008006" key="10">
    <source>
        <dbReference type="Google" id="ProtNLM"/>
    </source>
</evidence>
<dbReference type="InterPro" id="IPR012295">
    <property type="entry name" value="TBP_dom_sf"/>
</dbReference>
<dbReference type="EMBL" id="CAKOGP040002037">
    <property type="protein sequence ID" value="CAJ1960031.1"/>
    <property type="molecule type" value="Genomic_DNA"/>
</dbReference>
<keyword evidence="5" id="KW-0472">Membrane</keyword>
<dbReference type="InterPro" id="IPR015151">
    <property type="entry name" value="B-adaptin_app_sub_C"/>
</dbReference>
<feature type="domain" description="Beta-adaptin appendage C-terminal subdomain" evidence="7">
    <location>
        <begin position="720"/>
        <end position="817"/>
    </location>
</feature>
<keyword evidence="3" id="KW-0813">Transport</keyword>
<dbReference type="Proteomes" id="UP001295423">
    <property type="component" value="Unassembled WGS sequence"/>
</dbReference>
<proteinExistence type="inferred from homology"/>
<dbReference type="GO" id="GO:0016192">
    <property type="term" value="P:vesicle-mediated transport"/>
    <property type="evidence" value="ECO:0007669"/>
    <property type="project" value="InterPro"/>
</dbReference>
<evidence type="ECO:0000256" key="5">
    <source>
        <dbReference type="ARBA" id="ARBA00023136"/>
    </source>
</evidence>
<dbReference type="InterPro" id="IPR026739">
    <property type="entry name" value="AP_beta"/>
</dbReference>
<protein>
    <recommendedName>
        <fullName evidence="10">AP complex subunit beta</fullName>
    </recommendedName>
</protein>
<dbReference type="Pfam" id="PF01602">
    <property type="entry name" value="Adaptin_N"/>
    <property type="match status" value="1"/>
</dbReference>
<evidence type="ECO:0000256" key="3">
    <source>
        <dbReference type="ARBA" id="ARBA00022448"/>
    </source>
</evidence>
<sequence>MSVVPAGVHTAQPVQFPPHANVNVSVGGPPGVAPVPDSYFTESKKGEVNELRNLLRNFATERDPKRKRDIIKKVIAYMTLGIDVSRLFTEMMLAIETRDLVIKKMVYLYLCNYAYSHPELAQMCTNTLQKDCGNDDPMVRGLALRSLCSLNLPQMVEYISEPLRKALSDHHAYVRKTGVMGILKLYHLDKESFEQCGFVDILYDMLRDVDSSVVANAIMVLNEVMSKTENGGMAINRAIMLHLLNRIHEFSEFDLVQVLELVPRYIPANADEGFQIMNLLDPVLRTSSCAAVLATVRAFLSMADQIAGSTEDCTEMKQQVVSRIKAPLITLVASGSSEVQYVLLKQIESLVELCPGSFDDEFRQFYIRYHEPTHVKFLKIEILPLLANLDNAPDIVNELGEMVFDQNTRISRLAVRSMAKIACRGNGGPGCAESIAQRMVELLDSNVEHVQSEAATALTLMLRKHADLKPVASMSLVRTLKYVQEPIGKASIIYLLGECGDLIHEAPYALEKLIDNYDTIKDVAVKHQLLNACLKLFFLRPPEMQRMLGRLLHKATDDVSSQDLHDRALLYYRLLRSGADPKTILAPIVQTNHNLGERVFTEDDDAQLRAELMEEFNTLATIYGKASVNFIRPEFQVVYKKMPAEHPLHEGGDTFGAGHVPVAPQSMPQPVVASREPAVAPVPETSAPDGFVADLLGFGAPSVPPVQASPPTAFSLASGVTMTGDEYQSKWAGISDADAIVSAVSLSSVPATTGEVESKLAGYSVVTMASGELPTEFKFFLYAKEAITGNMFLIQSNIGKAGEALMIITVKVSSEAGSANQQQQVDHLIQEIQKALG</sequence>
<dbReference type="Gene3D" id="1.25.10.10">
    <property type="entry name" value="Leucine-rich Repeat Variant"/>
    <property type="match status" value="1"/>
</dbReference>
<dbReference type="Gene3D" id="3.30.310.10">
    <property type="entry name" value="TATA-Binding Protein"/>
    <property type="match status" value="1"/>
</dbReference>
<dbReference type="PANTHER" id="PTHR11134">
    <property type="entry name" value="ADAPTOR COMPLEX SUBUNIT BETA FAMILY MEMBER"/>
    <property type="match status" value="1"/>
</dbReference>
<evidence type="ECO:0000313" key="8">
    <source>
        <dbReference type="EMBL" id="CAJ1960031.1"/>
    </source>
</evidence>
<feature type="domain" description="Clathrin/coatomer adaptor adaptin-like N-terminal" evidence="6">
    <location>
        <begin position="45"/>
        <end position="577"/>
    </location>
</feature>
<dbReference type="AlphaFoldDB" id="A0AAD2G217"/>
<comment type="caution">
    <text evidence="8">The sequence shown here is derived from an EMBL/GenBank/DDBJ whole genome shotgun (WGS) entry which is preliminary data.</text>
</comment>
<comment type="subcellular location">
    <subcellularLocation>
        <location evidence="1">Endomembrane system</location>
    </subcellularLocation>
</comment>
<dbReference type="InterPro" id="IPR016024">
    <property type="entry name" value="ARM-type_fold"/>
</dbReference>
<evidence type="ECO:0000259" key="6">
    <source>
        <dbReference type="Pfam" id="PF01602"/>
    </source>
</evidence>
<dbReference type="GO" id="GO:0006886">
    <property type="term" value="P:intracellular protein transport"/>
    <property type="evidence" value="ECO:0007669"/>
    <property type="project" value="InterPro"/>
</dbReference>
<dbReference type="InterPro" id="IPR002553">
    <property type="entry name" value="Clathrin/coatomer_adapt-like_N"/>
</dbReference>
<organism evidence="8 9">
    <name type="scientific">Cylindrotheca closterium</name>
    <dbReference type="NCBI Taxonomy" id="2856"/>
    <lineage>
        <taxon>Eukaryota</taxon>
        <taxon>Sar</taxon>
        <taxon>Stramenopiles</taxon>
        <taxon>Ochrophyta</taxon>
        <taxon>Bacillariophyta</taxon>
        <taxon>Bacillariophyceae</taxon>
        <taxon>Bacillariophycidae</taxon>
        <taxon>Bacillariales</taxon>
        <taxon>Bacillariaceae</taxon>
        <taxon>Cylindrotheca</taxon>
    </lineage>
</organism>
<dbReference type="GO" id="GO:0030131">
    <property type="term" value="C:clathrin adaptor complex"/>
    <property type="evidence" value="ECO:0007669"/>
    <property type="project" value="InterPro"/>
</dbReference>
<accession>A0AAD2G217</accession>
<keyword evidence="4" id="KW-0653">Protein transport</keyword>
<comment type="similarity">
    <text evidence="2">Belongs to the adaptor complexes large subunit family.</text>
</comment>
<dbReference type="SUPFAM" id="SSF48371">
    <property type="entry name" value="ARM repeat"/>
    <property type="match status" value="1"/>
</dbReference>
<evidence type="ECO:0000259" key="7">
    <source>
        <dbReference type="Pfam" id="PF09066"/>
    </source>
</evidence>
<dbReference type="GO" id="GO:0012505">
    <property type="term" value="C:endomembrane system"/>
    <property type="evidence" value="ECO:0007669"/>
    <property type="project" value="UniProtKB-SubCell"/>
</dbReference>
<gene>
    <name evidence="8" type="ORF">CYCCA115_LOCUS18447</name>
</gene>
<reference evidence="8" key="1">
    <citation type="submission" date="2023-08" db="EMBL/GenBank/DDBJ databases">
        <authorList>
            <person name="Audoor S."/>
            <person name="Bilcke G."/>
        </authorList>
    </citation>
    <scope>NUCLEOTIDE SEQUENCE</scope>
</reference>
<dbReference type="InterPro" id="IPR011989">
    <property type="entry name" value="ARM-like"/>
</dbReference>
<evidence type="ECO:0000256" key="2">
    <source>
        <dbReference type="ARBA" id="ARBA00006613"/>
    </source>
</evidence>
<keyword evidence="9" id="KW-1185">Reference proteome</keyword>
<name>A0AAD2G217_9STRA</name>